<protein>
    <submittedName>
        <fullName evidence="1">Uncharacterized protein</fullName>
    </submittedName>
</protein>
<dbReference type="EMBL" id="LR130779">
    <property type="protein sequence ID" value="VDN66105.1"/>
    <property type="molecule type" value="Genomic_DNA"/>
</dbReference>
<name>A0A653BD46_ECTOL</name>
<proteinExistence type="predicted"/>
<dbReference type="AlphaFoldDB" id="A0A653BD46"/>
<accession>A0A653BD46</accession>
<evidence type="ECO:0000313" key="1">
    <source>
        <dbReference type="EMBL" id="VDN66105.1"/>
    </source>
</evidence>
<reference evidence="1" key="1">
    <citation type="submission" date="2018-11" db="EMBL/GenBank/DDBJ databases">
        <authorList>
            <consortium name="Genoscope - CEA"/>
            <person name="William W."/>
        </authorList>
    </citation>
    <scope>NUCLEOTIDE SEQUENCE [LARGE SCALE GENOMIC DNA]</scope>
    <source>
        <strain evidence="1">T9AD</strain>
    </source>
</reference>
<sequence length="71" mass="8066">MLADRSEDRLLTPLRDEYNVVLTVPLRVSKALVISHWVPLSLGRDRRFLMTASHGQPQGVPRLSRGITLFI</sequence>
<gene>
    <name evidence="1" type="ORF">POT9AD_5130</name>
</gene>
<organism evidence="1">
    <name type="scientific">Ectopseudomonas oleovorans</name>
    <name type="common">Pseudomonas oleovorans</name>
    <dbReference type="NCBI Taxonomy" id="301"/>
    <lineage>
        <taxon>Bacteria</taxon>
        <taxon>Pseudomonadati</taxon>
        <taxon>Pseudomonadota</taxon>
        <taxon>Gammaproteobacteria</taxon>
        <taxon>Pseudomonadales</taxon>
        <taxon>Pseudomonadaceae</taxon>
        <taxon>Ectopseudomonas</taxon>
    </lineage>
</organism>